<evidence type="ECO:0000256" key="7">
    <source>
        <dbReference type="ARBA" id="ARBA00023172"/>
    </source>
</evidence>
<evidence type="ECO:0000256" key="3">
    <source>
        <dbReference type="ARBA" id="ARBA00022618"/>
    </source>
</evidence>
<evidence type="ECO:0000313" key="12">
    <source>
        <dbReference type="EMBL" id="MFC4711743.1"/>
    </source>
</evidence>
<dbReference type="SUPFAM" id="SSF56349">
    <property type="entry name" value="DNA breaking-rejoining enzymes"/>
    <property type="match status" value="1"/>
</dbReference>
<dbReference type="NCBIfam" id="NF003462">
    <property type="entry name" value="PRK05084.1"/>
    <property type="match status" value="1"/>
</dbReference>
<dbReference type="InterPro" id="IPR050090">
    <property type="entry name" value="Tyrosine_recombinase_XerCD"/>
</dbReference>
<gene>
    <name evidence="12" type="primary">xerS</name>
    <name evidence="12" type="ORF">ACFO5U_02705</name>
</gene>
<evidence type="ECO:0000256" key="4">
    <source>
        <dbReference type="ARBA" id="ARBA00022829"/>
    </source>
</evidence>
<evidence type="ECO:0000259" key="10">
    <source>
        <dbReference type="PROSITE" id="PS51898"/>
    </source>
</evidence>
<dbReference type="EMBL" id="JBHSGL010000004">
    <property type="protein sequence ID" value="MFC4711743.1"/>
    <property type="molecule type" value="Genomic_DNA"/>
</dbReference>
<evidence type="ECO:0000256" key="8">
    <source>
        <dbReference type="ARBA" id="ARBA00023306"/>
    </source>
</evidence>
<dbReference type="RefSeq" id="WP_377276485.1">
    <property type="nucleotide sequence ID" value="NZ_JBHSGL010000004.1"/>
</dbReference>
<accession>A0ABV9M974</accession>
<dbReference type="PROSITE" id="PS51898">
    <property type="entry name" value="TYR_RECOMBINASE"/>
    <property type="match status" value="1"/>
</dbReference>
<keyword evidence="5" id="KW-0229">DNA integration</keyword>
<feature type="domain" description="Tyr recombinase" evidence="10">
    <location>
        <begin position="160"/>
        <end position="361"/>
    </location>
</feature>
<dbReference type="PANTHER" id="PTHR30349:SF77">
    <property type="entry name" value="TYROSINE RECOMBINASE XERC"/>
    <property type="match status" value="1"/>
</dbReference>
<evidence type="ECO:0000313" key="13">
    <source>
        <dbReference type="Proteomes" id="UP001595932"/>
    </source>
</evidence>
<evidence type="ECO:0000256" key="6">
    <source>
        <dbReference type="ARBA" id="ARBA00023125"/>
    </source>
</evidence>
<dbReference type="InterPro" id="IPR011010">
    <property type="entry name" value="DNA_brk_join_enz"/>
</dbReference>
<sequence>MAMTPEELQILQRIETQLTTMPFYVVEYVRSKKRAGLSPDTLLQYLYRYQHFFQWLQREGLAQSSDLASIPYTLLAEMKKHDMELYIEYLREETIPYEKETTKKRGDAVVNLSIHALKSLFNYLTKETETEDGESYFYRNVMSKIVLHTKKETASRRAQKISSVILNEQEIHEFLHFVEHEYEAMLTSGISKQRFSRDKERDLAILSLFLGSGIRLGETARILTKKVNLKKQLIDIKRKGAKEDTVGVMDQAIGHLKSYLSIRESRYKASNEVPFLFVTLYGGAARPLSRRSIENLVNKYTAAFAQGEGMSPHKLRHSFAADFIRNGGNIVLLRDQLGHSNIETTSLYTNLSNKDNQQVLNRMEKNRTKQLDIRSESPN</sequence>
<keyword evidence="3" id="KW-0132">Cell division</keyword>
<evidence type="ECO:0000259" key="11">
    <source>
        <dbReference type="PROSITE" id="PS51900"/>
    </source>
</evidence>
<dbReference type="Gene3D" id="1.10.150.130">
    <property type="match status" value="1"/>
</dbReference>
<proteinExistence type="predicted"/>
<keyword evidence="13" id="KW-1185">Reference proteome</keyword>
<organism evidence="12 13">
    <name type="scientific">Planococcus dechangensis</name>
    <dbReference type="NCBI Taxonomy" id="1176255"/>
    <lineage>
        <taxon>Bacteria</taxon>
        <taxon>Bacillati</taxon>
        <taxon>Bacillota</taxon>
        <taxon>Bacilli</taxon>
        <taxon>Bacillales</taxon>
        <taxon>Caryophanaceae</taxon>
        <taxon>Planococcus</taxon>
    </lineage>
</organism>
<comment type="subcellular location">
    <subcellularLocation>
        <location evidence="1">Cytoplasm</location>
    </subcellularLocation>
</comment>
<evidence type="ECO:0000256" key="5">
    <source>
        <dbReference type="ARBA" id="ARBA00022908"/>
    </source>
</evidence>
<evidence type="ECO:0000256" key="2">
    <source>
        <dbReference type="ARBA" id="ARBA00022490"/>
    </source>
</evidence>
<name>A0ABV9M974_9BACL</name>
<dbReference type="InterPro" id="IPR044068">
    <property type="entry name" value="CB"/>
</dbReference>
<dbReference type="PROSITE" id="PS51900">
    <property type="entry name" value="CB"/>
    <property type="match status" value="1"/>
</dbReference>
<comment type="caution">
    <text evidence="12">The sequence shown here is derived from an EMBL/GenBank/DDBJ whole genome shotgun (WGS) entry which is preliminary data.</text>
</comment>
<dbReference type="InterPro" id="IPR010998">
    <property type="entry name" value="Integrase_recombinase_N"/>
</dbReference>
<keyword evidence="8" id="KW-0131">Cell cycle</keyword>
<keyword evidence="2" id="KW-0963">Cytoplasm</keyword>
<evidence type="ECO:0000256" key="9">
    <source>
        <dbReference type="PROSITE-ProRule" id="PRU01248"/>
    </source>
</evidence>
<protein>
    <submittedName>
        <fullName evidence="12">Tyrosine recombinase XerS</fullName>
    </submittedName>
</protein>
<keyword evidence="4" id="KW-0159">Chromosome partition</keyword>
<dbReference type="Gene3D" id="1.10.443.10">
    <property type="entry name" value="Intergrase catalytic core"/>
    <property type="match status" value="1"/>
</dbReference>
<reference evidence="13" key="1">
    <citation type="journal article" date="2019" name="Int. J. Syst. Evol. Microbiol.">
        <title>The Global Catalogue of Microorganisms (GCM) 10K type strain sequencing project: providing services to taxonomists for standard genome sequencing and annotation.</title>
        <authorList>
            <consortium name="The Broad Institute Genomics Platform"/>
            <consortium name="The Broad Institute Genome Sequencing Center for Infectious Disease"/>
            <person name="Wu L."/>
            <person name="Ma J."/>
        </authorList>
    </citation>
    <scope>NUCLEOTIDE SEQUENCE [LARGE SCALE GENOMIC DNA]</scope>
    <source>
        <strain evidence="13">CGMCC 1.12151</strain>
    </source>
</reference>
<feature type="domain" description="Core-binding (CB)" evidence="11">
    <location>
        <begin position="19"/>
        <end position="125"/>
    </location>
</feature>
<dbReference type="InterPro" id="IPR002104">
    <property type="entry name" value="Integrase_catalytic"/>
</dbReference>
<evidence type="ECO:0000256" key="1">
    <source>
        <dbReference type="ARBA" id="ARBA00004496"/>
    </source>
</evidence>
<dbReference type="Pfam" id="PF00589">
    <property type="entry name" value="Phage_integrase"/>
    <property type="match status" value="1"/>
</dbReference>
<dbReference type="InterPro" id="IPR013762">
    <property type="entry name" value="Integrase-like_cat_sf"/>
</dbReference>
<dbReference type="PANTHER" id="PTHR30349">
    <property type="entry name" value="PHAGE INTEGRASE-RELATED"/>
    <property type="match status" value="1"/>
</dbReference>
<keyword evidence="6 9" id="KW-0238">DNA-binding</keyword>
<dbReference type="Proteomes" id="UP001595932">
    <property type="component" value="Unassembled WGS sequence"/>
</dbReference>
<keyword evidence="7" id="KW-0233">DNA recombination</keyword>